<protein>
    <submittedName>
        <fullName evidence="1">Uncharacterized protein</fullName>
    </submittedName>
</protein>
<dbReference type="AlphaFoldDB" id="A0A6G1LP87"/>
<evidence type="ECO:0000313" key="1">
    <source>
        <dbReference type="EMBL" id="KAF2774460.1"/>
    </source>
</evidence>
<evidence type="ECO:0000313" key="2">
    <source>
        <dbReference type="Proteomes" id="UP000799436"/>
    </source>
</evidence>
<dbReference type="Proteomes" id="UP000799436">
    <property type="component" value="Unassembled WGS sequence"/>
</dbReference>
<sequence length="160" mass="18138">MKAWLDLQWRFPASALARPHLRVQFEFEAFGAESIDWACRWSSRQLILRDTTRRPGVQHLAILAAAKDFGRSCSTSRRGFWGGLSLLRLRDDTPLPYKTPDATTFFLVHLFCRNQGLAGVRMYCNSGFLSKTHSRLGVSVGAPHCRYFSVLSHPDMCSTT</sequence>
<organism evidence="1 2">
    <name type="scientific">Teratosphaeria nubilosa</name>
    <dbReference type="NCBI Taxonomy" id="161662"/>
    <lineage>
        <taxon>Eukaryota</taxon>
        <taxon>Fungi</taxon>
        <taxon>Dikarya</taxon>
        <taxon>Ascomycota</taxon>
        <taxon>Pezizomycotina</taxon>
        <taxon>Dothideomycetes</taxon>
        <taxon>Dothideomycetidae</taxon>
        <taxon>Mycosphaerellales</taxon>
        <taxon>Teratosphaeriaceae</taxon>
        <taxon>Teratosphaeria</taxon>
    </lineage>
</organism>
<accession>A0A6G1LP87</accession>
<keyword evidence="2" id="KW-1185">Reference proteome</keyword>
<reference evidence="1" key="1">
    <citation type="journal article" date="2020" name="Stud. Mycol.">
        <title>101 Dothideomycetes genomes: a test case for predicting lifestyles and emergence of pathogens.</title>
        <authorList>
            <person name="Haridas S."/>
            <person name="Albert R."/>
            <person name="Binder M."/>
            <person name="Bloem J."/>
            <person name="Labutti K."/>
            <person name="Salamov A."/>
            <person name="Andreopoulos B."/>
            <person name="Baker S."/>
            <person name="Barry K."/>
            <person name="Bills G."/>
            <person name="Bluhm B."/>
            <person name="Cannon C."/>
            <person name="Castanera R."/>
            <person name="Culley D."/>
            <person name="Daum C."/>
            <person name="Ezra D."/>
            <person name="Gonzalez J."/>
            <person name="Henrissat B."/>
            <person name="Kuo A."/>
            <person name="Liang C."/>
            <person name="Lipzen A."/>
            <person name="Lutzoni F."/>
            <person name="Magnuson J."/>
            <person name="Mondo S."/>
            <person name="Nolan M."/>
            <person name="Ohm R."/>
            <person name="Pangilinan J."/>
            <person name="Park H.-J."/>
            <person name="Ramirez L."/>
            <person name="Alfaro M."/>
            <person name="Sun H."/>
            <person name="Tritt A."/>
            <person name="Yoshinaga Y."/>
            <person name="Zwiers L.-H."/>
            <person name="Turgeon B."/>
            <person name="Goodwin S."/>
            <person name="Spatafora J."/>
            <person name="Crous P."/>
            <person name="Grigoriev I."/>
        </authorList>
    </citation>
    <scope>NUCLEOTIDE SEQUENCE</scope>
    <source>
        <strain evidence="1">CBS 116005</strain>
    </source>
</reference>
<dbReference type="EMBL" id="ML995808">
    <property type="protein sequence ID" value="KAF2774460.1"/>
    <property type="molecule type" value="Genomic_DNA"/>
</dbReference>
<proteinExistence type="predicted"/>
<name>A0A6G1LP87_9PEZI</name>
<gene>
    <name evidence="1" type="ORF">EJ03DRAFT_7142</name>
</gene>